<evidence type="ECO:0000313" key="1">
    <source>
        <dbReference type="EMBL" id="CAF2853545.1"/>
    </source>
</evidence>
<sequence>MLKPQSKPNINFPKSIENKKSLRTLKAEENEKSEILSHLLETPTVPSAIRHKVKDIENVRKTLEEEKNNVNMATSVEKSRLANYSKSIGIQHSVSFFIMFYYVLILFCLHSVESQTFPSADTAKSWSLRIDEAFKKISSGDGDLTGAETFQKKFQDNIGESVIVSTDGKKKLPKLFPKKSRGFLTITSKRLKVRH</sequence>
<gene>
    <name evidence="1" type="ORF">LSAA_4787</name>
</gene>
<dbReference type="AlphaFoldDB" id="A0A7R8CL86"/>
<organism evidence="1 2">
    <name type="scientific">Lepeophtheirus salmonis</name>
    <name type="common">Salmon louse</name>
    <name type="synonym">Caligus salmonis</name>
    <dbReference type="NCBI Taxonomy" id="72036"/>
    <lineage>
        <taxon>Eukaryota</taxon>
        <taxon>Metazoa</taxon>
        <taxon>Ecdysozoa</taxon>
        <taxon>Arthropoda</taxon>
        <taxon>Crustacea</taxon>
        <taxon>Multicrustacea</taxon>
        <taxon>Hexanauplia</taxon>
        <taxon>Copepoda</taxon>
        <taxon>Siphonostomatoida</taxon>
        <taxon>Caligidae</taxon>
        <taxon>Lepeophtheirus</taxon>
    </lineage>
</organism>
<dbReference type="Proteomes" id="UP000675881">
    <property type="component" value="Chromosome 14"/>
</dbReference>
<dbReference type="OrthoDB" id="10054666at2759"/>
<accession>A0A7R8CL86</accession>
<name>A0A7R8CL86_LEPSM</name>
<protein>
    <submittedName>
        <fullName evidence="1">(salmon louse) hypothetical protein</fullName>
    </submittedName>
</protein>
<reference evidence="1" key="1">
    <citation type="submission" date="2021-02" db="EMBL/GenBank/DDBJ databases">
        <authorList>
            <person name="Bekaert M."/>
        </authorList>
    </citation>
    <scope>NUCLEOTIDE SEQUENCE</scope>
    <source>
        <strain evidence="1">IoA-00</strain>
    </source>
</reference>
<proteinExistence type="predicted"/>
<evidence type="ECO:0000313" key="2">
    <source>
        <dbReference type="Proteomes" id="UP000675881"/>
    </source>
</evidence>
<dbReference type="EMBL" id="HG994593">
    <property type="protein sequence ID" value="CAF2853545.1"/>
    <property type="molecule type" value="Genomic_DNA"/>
</dbReference>
<keyword evidence="2" id="KW-1185">Reference proteome</keyword>